<dbReference type="Proteomes" id="UP000220340">
    <property type="component" value="Unassembled WGS sequence"/>
</dbReference>
<dbReference type="OrthoDB" id="285016at2"/>
<dbReference type="EMBL" id="MIJD01000049">
    <property type="protein sequence ID" value="OPE55073.1"/>
    <property type="molecule type" value="Genomic_DNA"/>
</dbReference>
<evidence type="ECO:0000313" key="5">
    <source>
        <dbReference type="Proteomes" id="UP000220340"/>
    </source>
</evidence>
<dbReference type="Gene3D" id="3.40.50.720">
    <property type="entry name" value="NAD(P)-binding Rossmann-like Domain"/>
    <property type="match status" value="1"/>
</dbReference>
<accession>A0A1Q4H5R1</accession>
<dbReference type="InterPro" id="IPR008030">
    <property type="entry name" value="NmrA-like"/>
</dbReference>
<dbReference type="EMBL" id="PDCR01000010">
    <property type="protein sequence ID" value="PEG54693.1"/>
    <property type="molecule type" value="Genomic_DNA"/>
</dbReference>
<dbReference type="InterPro" id="IPR036291">
    <property type="entry name" value="NAD(P)-bd_dom_sf"/>
</dbReference>
<reference evidence="2 4" key="1">
    <citation type="submission" date="2016-09" db="EMBL/GenBank/DDBJ databases">
        <title>genome sequences of unsequenced Mycobacteria.</title>
        <authorList>
            <person name="Greninger A.L."/>
            <person name="Jerome K.R."/>
            <person name="Mcnair B."/>
            <person name="Wallis C."/>
            <person name="Fang F."/>
        </authorList>
    </citation>
    <scope>NUCLEOTIDE SEQUENCE [LARGE SCALE GENOMIC DNA]</scope>
    <source>
        <strain evidence="2 4">BM1</strain>
    </source>
</reference>
<sequence length="306" mass="33186">MTNPILIMGATGRHGNTGGYLVRRLRDQGRAVRVLARTRSERTEELAELGAEIVLGDLTDRRSLLPALADVDLAYFTYPIAAGVVPAAANYTAAVRKVGRSPRTVVMSMGPAHPNHPSDLGRAQWLAEEMMQWAGLDVLILRVTAVFHENLRVLHAPTVRDRGILRSSFGDNPVPWISGRDAAELGLVALLHPERFADTVCYPSGNEMFSYADIADLMTETLQTPVRYEPVDAAQWRADLIDLAADGADPVVNVEMAQHISSVGGMVAARGAVASAEQADDLRRLIGRDPLTLREFLADNLAAFAS</sequence>
<dbReference type="STRING" id="1801.BRW64_24485"/>
<evidence type="ECO:0000313" key="3">
    <source>
        <dbReference type="EMBL" id="PEG54693.1"/>
    </source>
</evidence>
<proteinExistence type="predicted"/>
<dbReference type="PANTHER" id="PTHR43162:SF1">
    <property type="entry name" value="PRESTALK A DIFFERENTIATION PROTEIN A"/>
    <property type="match status" value="1"/>
</dbReference>
<dbReference type="Gene3D" id="3.90.25.10">
    <property type="entry name" value="UDP-galactose 4-epimerase, domain 1"/>
    <property type="match status" value="1"/>
</dbReference>
<dbReference type="Pfam" id="PF05368">
    <property type="entry name" value="NmrA"/>
    <property type="match status" value="1"/>
</dbReference>
<dbReference type="Proteomes" id="UP000191039">
    <property type="component" value="Unassembled WGS sequence"/>
</dbReference>
<dbReference type="PANTHER" id="PTHR43162">
    <property type="match status" value="1"/>
</dbReference>
<keyword evidence="5" id="KW-1185">Reference proteome</keyword>
<gene>
    <name evidence="2" type="ORF">BV510_07060</name>
    <name evidence="3" type="ORF">CRI78_09260</name>
</gene>
<evidence type="ECO:0000259" key="1">
    <source>
        <dbReference type="Pfam" id="PF05368"/>
    </source>
</evidence>
<feature type="domain" description="NmrA-like" evidence="1">
    <location>
        <begin position="2"/>
        <end position="249"/>
    </location>
</feature>
<dbReference type="InterPro" id="IPR051604">
    <property type="entry name" value="Ergot_Alk_Oxidoreductase"/>
</dbReference>
<dbReference type="RefSeq" id="WP_073859072.1">
    <property type="nucleotide sequence ID" value="NZ_BAAATC010000015.1"/>
</dbReference>
<name>A0A1Q4H5R1_9MYCO</name>
<evidence type="ECO:0000313" key="4">
    <source>
        <dbReference type="Proteomes" id="UP000191039"/>
    </source>
</evidence>
<dbReference type="SUPFAM" id="SSF51735">
    <property type="entry name" value="NAD(P)-binding Rossmann-fold domains"/>
    <property type="match status" value="1"/>
</dbReference>
<dbReference type="AlphaFoldDB" id="A0A1Q4H5R1"/>
<protein>
    <submittedName>
        <fullName evidence="3">NmrA family transcriptional regulator</fullName>
    </submittedName>
</protein>
<reference evidence="3 5" key="2">
    <citation type="submission" date="2017-10" db="EMBL/GenBank/DDBJ databases">
        <title>The new phylogeny of genus Mycobacterium.</title>
        <authorList>
            <person name="Tortoli E."/>
            <person name="Trovato A."/>
            <person name="Cirillo D.M."/>
        </authorList>
    </citation>
    <scope>NUCLEOTIDE SEQUENCE [LARGE SCALE GENOMIC DNA]</scope>
    <source>
        <strain evidence="3 5">IP141170001</strain>
    </source>
</reference>
<comment type="caution">
    <text evidence="3">The sequence shown here is derived from an EMBL/GenBank/DDBJ whole genome shotgun (WGS) entry which is preliminary data.</text>
</comment>
<evidence type="ECO:0000313" key="2">
    <source>
        <dbReference type="EMBL" id="OPE55073.1"/>
    </source>
</evidence>
<organism evidence="3 5">
    <name type="scientific">Mycolicibacterium diernhoferi</name>
    <dbReference type="NCBI Taxonomy" id="1801"/>
    <lineage>
        <taxon>Bacteria</taxon>
        <taxon>Bacillati</taxon>
        <taxon>Actinomycetota</taxon>
        <taxon>Actinomycetes</taxon>
        <taxon>Mycobacteriales</taxon>
        <taxon>Mycobacteriaceae</taxon>
        <taxon>Mycolicibacterium</taxon>
    </lineage>
</organism>